<name>A0A9W6CA95_9FIRM</name>
<reference evidence="1" key="1">
    <citation type="submission" date="2022-11" db="EMBL/GenBank/DDBJ databases">
        <title>Draft genome sequence of Sellimonas catena strain 12EGH17.</title>
        <authorList>
            <person name="Atsushi H."/>
            <person name="Moriya O."/>
            <person name="Mitsuo S."/>
        </authorList>
    </citation>
    <scope>NUCLEOTIDE SEQUENCE</scope>
    <source>
        <strain evidence="1">12EGH17</strain>
    </source>
</reference>
<dbReference type="Proteomes" id="UP001145094">
    <property type="component" value="Unassembled WGS sequence"/>
</dbReference>
<evidence type="ECO:0000313" key="3">
    <source>
        <dbReference type="Proteomes" id="UP001145145"/>
    </source>
</evidence>
<reference evidence="2" key="3">
    <citation type="submission" date="2022-11" db="EMBL/GenBank/DDBJ databases">
        <title>Draft genome sequence of Sellimonas catena strain 18CBH55.</title>
        <authorList>
            <person name="Atsushi H."/>
            <person name="Moriya O."/>
            <person name="Mitsuo S."/>
        </authorList>
    </citation>
    <scope>NUCLEOTIDE SEQUENCE</scope>
    <source>
        <strain evidence="2">18CBH55</strain>
    </source>
</reference>
<proteinExistence type="predicted"/>
<reference evidence="2" key="4">
    <citation type="submission" date="2022-11" db="EMBL/GenBank/DDBJ databases">
        <title>Draft genome sequence of Sellimonas catena strain 18CBH55.</title>
        <authorList>
            <person name="Hisatomi A."/>
            <person name="Ohkuma M."/>
            <person name="Sakamoto M."/>
        </authorList>
    </citation>
    <scope>NUCLEOTIDE SEQUENCE</scope>
    <source>
        <strain evidence="2">18CBH55</strain>
    </source>
</reference>
<accession>A0A9W6CA95</accession>
<gene>
    <name evidence="1" type="primary">yudD</name>
    <name evidence="1" type="ORF">Selli1_26940</name>
    <name evidence="2" type="ORF">Selli2_25440</name>
</gene>
<dbReference type="InterPro" id="IPR024747">
    <property type="entry name" value="Pyridox_Oxase-rel"/>
</dbReference>
<keyword evidence="3" id="KW-1185">Reference proteome</keyword>
<dbReference type="Gene3D" id="2.30.110.10">
    <property type="entry name" value="Electron Transport, Fmn-binding Protein, Chain A"/>
    <property type="match status" value="1"/>
</dbReference>
<reference evidence="1 3" key="5">
    <citation type="journal article" date="2023" name="Int. J. Syst. Evol. Microbiol.">
        <title>Sellimonas catena sp. nov., isolated from human faeces.</title>
        <authorList>
            <person name="Hisatomi A."/>
            <person name="Ohkuma M."/>
            <person name="Sakamoto M."/>
        </authorList>
    </citation>
    <scope>NUCLEOTIDE SEQUENCE [LARGE SCALE GENOMIC DNA]</scope>
    <source>
        <strain evidence="1 3">12EGH17</strain>
        <strain evidence="2">18CBH55</strain>
    </source>
</reference>
<protein>
    <submittedName>
        <fullName evidence="1">Pyridoxamine 5'-phosphate oxidase</fullName>
    </submittedName>
</protein>
<comment type="caution">
    <text evidence="1">The sequence shown here is derived from an EMBL/GenBank/DDBJ whole genome shotgun (WGS) entry which is preliminary data.</text>
</comment>
<dbReference type="PANTHER" id="PTHR34071:SF2">
    <property type="entry name" value="FLAVIN-NUCLEOTIDE-BINDING PROTEIN"/>
    <property type="match status" value="1"/>
</dbReference>
<dbReference type="InterPro" id="IPR012349">
    <property type="entry name" value="Split_barrel_FMN-bd"/>
</dbReference>
<evidence type="ECO:0000313" key="1">
    <source>
        <dbReference type="EMBL" id="GLG05520.1"/>
    </source>
</evidence>
<sequence>MRTMRLKKREIRDKEVLRDLIDGCSVVRIGAADEEGMFIVPVNYGYELLEKEDGTLDWKLYFHSAAQGRKAEAFAKEPVAALELDREGGVIRGDYTCSYSYAYQSIMGTGKIRKLESESEKRYGFEKIMEHLAPEAELKFDENLLKAADVYCIEVISFTGKERKAQ</sequence>
<reference evidence="1" key="2">
    <citation type="submission" date="2022-11" db="EMBL/GenBank/DDBJ databases">
        <title>Draft genome sequence of Sellimonas catena strain 12EGH17.</title>
        <authorList>
            <person name="Hisatomi A."/>
            <person name="Ohkuma M."/>
            <person name="Sakamoto M."/>
        </authorList>
    </citation>
    <scope>NUCLEOTIDE SEQUENCE</scope>
    <source>
        <strain evidence="1">12EGH17</strain>
    </source>
</reference>
<evidence type="ECO:0000313" key="2">
    <source>
        <dbReference type="EMBL" id="GLG91117.1"/>
    </source>
</evidence>
<dbReference type="EMBL" id="BSBO01000030">
    <property type="protein sequence ID" value="GLG05520.1"/>
    <property type="molecule type" value="Genomic_DNA"/>
</dbReference>
<dbReference type="Pfam" id="PF12900">
    <property type="entry name" value="Pyridox_ox_2"/>
    <property type="match status" value="1"/>
</dbReference>
<dbReference type="AlphaFoldDB" id="A0A9W6CA95"/>
<dbReference type="PANTHER" id="PTHR34071">
    <property type="entry name" value="5-NITROIMIDAZOLE ANTIBIOTICS RESISTANCE PROTEIN, NIMA-FAMILY-RELATED PROTEIN-RELATED"/>
    <property type="match status" value="1"/>
</dbReference>
<dbReference type="Proteomes" id="UP001145145">
    <property type="component" value="Unassembled WGS sequence"/>
</dbReference>
<dbReference type="EMBL" id="BSCH01000017">
    <property type="protein sequence ID" value="GLG91117.1"/>
    <property type="molecule type" value="Genomic_DNA"/>
</dbReference>
<organism evidence="1 3">
    <name type="scientific">Sellimonas catena</name>
    <dbReference type="NCBI Taxonomy" id="2994035"/>
    <lineage>
        <taxon>Bacteria</taxon>
        <taxon>Bacillati</taxon>
        <taxon>Bacillota</taxon>
        <taxon>Clostridia</taxon>
        <taxon>Lachnospirales</taxon>
        <taxon>Lachnospiraceae</taxon>
        <taxon>Sellimonas</taxon>
    </lineage>
</organism>
<dbReference type="SUPFAM" id="SSF50475">
    <property type="entry name" value="FMN-binding split barrel"/>
    <property type="match status" value="1"/>
</dbReference>